<accession>A0AAV2VRB8</accession>
<keyword evidence="3 6" id="KW-0418">Kinase</keyword>
<dbReference type="InterPro" id="IPR000577">
    <property type="entry name" value="Carb_kinase_FGGY"/>
</dbReference>
<evidence type="ECO:0000259" key="4">
    <source>
        <dbReference type="Pfam" id="PF00370"/>
    </source>
</evidence>
<dbReference type="EC" id="2.7.1.17" evidence="6"/>
<dbReference type="InterPro" id="IPR043129">
    <property type="entry name" value="ATPase_NBD"/>
</dbReference>
<keyword evidence="2 6" id="KW-0808">Transferase</keyword>
<dbReference type="GO" id="GO:0004856">
    <property type="term" value="F:D-xylulokinase activity"/>
    <property type="evidence" value="ECO:0007669"/>
    <property type="project" value="UniProtKB-EC"/>
</dbReference>
<reference evidence="6 7" key="1">
    <citation type="journal article" date="2013" name="ISME J.">
        <title>Comparative genomics of pathogenic lineages of Vibrio nigripulchritudo identifies virulence-associated traits.</title>
        <authorList>
            <person name="Goudenege D."/>
            <person name="Labreuche Y."/>
            <person name="Krin E."/>
            <person name="Ansquer D."/>
            <person name="Mangenot S."/>
            <person name="Calteau A."/>
            <person name="Medigue C."/>
            <person name="Mazel D."/>
            <person name="Polz M.F."/>
            <person name="Le Roux F."/>
        </authorList>
    </citation>
    <scope>NUCLEOTIDE SEQUENCE [LARGE SCALE GENOMIC DNA]</scope>
    <source>
        <strain evidence="6 7">SOn1</strain>
    </source>
</reference>
<dbReference type="SUPFAM" id="SSF53067">
    <property type="entry name" value="Actin-like ATPase domain"/>
    <property type="match status" value="2"/>
</dbReference>
<gene>
    <name evidence="6" type="ORF">VIBNISOn1_280049</name>
</gene>
<name>A0AAV2VRB8_9VIBR</name>
<dbReference type="RefSeq" id="WP_022612140.1">
    <property type="nucleotide sequence ID" value="NZ_LK391965.1"/>
</dbReference>
<evidence type="ECO:0000256" key="2">
    <source>
        <dbReference type="ARBA" id="ARBA00022679"/>
    </source>
</evidence>
<dbReference type="Gene3D" id="3.30.420.40">
    <property type="match status" value="2"/>
</dbReference>
<dbReference type="Proteomes" id="UP000018211">
    <property type="component" value="Unassembled WGS sequence"/>
</dbReference>
<comment type="caution">
    <text evidence="6">The sequence shown here is derived from an EMBL/GenBank/DDBJ whole genome shotgun (WGS) entry which is preliminary data.</text>
</comment>
<evidence type="ECO:0000313" key="7">
    <source>
        <dbReference type="Proteomes" id="UP000018211"/>
    </source>
</evidence>
<evidence type="ECO:0000256" key="3">
    <source>
        <dbReference type="ARBA" id="ARBA00022777"/>
    </source>
</evidence>
<sequence>MNNSEKLLIGVDSSTSATKVIVFSMSGKIIAESAHGYPLIMQRPGWVEQKADDWWNAFIAGCLEVMSHPDVDGSKIAGIGITHQRFTFVPVDSDIRPLRNAILWNDIRCSEEAEFAGQEVGAQQIFEKTGYAPGQWTLYKALWLKRHEPDVYSRTYKLMLVQDYLIYKLTSQLVTLSGAATMTGALDIEHGAQWASDIIDSLGVRKDIWIDTILPGCSTAGSVTAQASQITGLPEGIPVVVTAGDQPCGILGAGVTEPGEIGINGGTSCTNEMLVNNVPSRAKQDYVIEISPSGNYVMENYIPSGGSALMKWYRDHFCLNVGKDEACPDWSDVYRSAEQSPAGNMGMMILPYFQGANGPYWDLNARGMAFGLHTEHGQPQVVRGIMEGLAYESRRQGELMEAGANTDIEQIKMYGGSARSDVWNQIFADVFNKTLLIPETSETTALGAAISAAVGCGEYANCKSAARRMVSIKHGFKPNAKNVDVYNDYYQNVYLHLHDSVKALSKVNAKITSSLVNRT</sequence>
<dbReference type="CDD" id="cd07779">
    <property type="entry name" value="ASKHA_NBD_FGGY_YgcE-like"/>
    <property type="match status" value="1"/>
</dbReference>
<evidence type="ECO:0000256" key="1">
    <source>
        <dbReference type="ARBA" id="ARBA00009156"/>
    </source>
</evidence>
<dbReference type="InterPro" id="IPR050406">
    <property type="entry name" value="FGGY_Carb_Kinase"/>
</dbReference>
<comment type="similarity">
    <text evidence="1">Belongs to the FGGY kinase family.</text>
</comment>
<evidence type="ECO:0000313" key="6">
    <source>
        <dbReference type="EMBL" id="CCO47280.1"/>
    </source>
</evidence>
<dbReference type="Pfam" id="PF02782">
    <property type="entry name" value="FGGY_C"/>
    <property type="match status" value="1"/>
</dbReference>
<dbReference type="InterPro" id="IPR018484">
    <property type="entry name" value="FGGY_N"/>
</dbReference>
<dbReference type="AlphaFoldDB" id="A0AAV2VRB8"/>
<protein>
    <submittedName>
        <fullName evidence="6">Xylulose kinase</fullName>
        <ecNumber evidence="6">2.7.1.17</ecNumber>
    </submittedName>
</protein>
<evidence type="ECO:0000259" key="5">
    <source>
        <dbReference type="Pfam" id="PF02782"/>
    </source>
</evidence>
<feature type="domain" description="Carbohydrate kinase FGGY N-terminal" evidence="4">
    <location>
        <begin position="8"/>
        <end position="252"/>
    </location>
</feature>
<dbReference type="PANTHER" id="PTHR43095">
    <property type="entry name" value="SUGAR KINASE"/>
    <property type="match status" value="1"/>
</dbReference>
<dbReference type="InterPro" id="IPR018485">
    <property type="entry name" value="FGGY_C"/>
</dbReference>
<dbReference type="Pfam" id="PF00370">
    <property type="entry name" value="FGGY_N"/>
    <property type="match status" value="1"/>
</dbReference>
<dbReference type="EMBL" id="CAOF01000118">
    <property type="protein sequence ID" value="CCO47280.1"/>
    <property type="molecule type" value="Genomic_DNA"/>
</dbReference>
<dbReference type="PIRSF" id="PIRSF000538">
    <property type="entry name" value="GlpK"/>
    <property type="match status" value="1"/>
</dbReference>
<proteinExistence type="inferred from homology"/>
<organism evidence="6 7">
    <name type="scientific">Vibrio nigripulchritudo SOn1</name>
    <dbReference type="NCBI Taxonomy" id="1238450"/>
    <lineage>
        <taxon>Bacteria</taxon>
        <taxon>Pseudomonadati</taxon>
        <taxon>Pseudomonadota</taxon>
        <taxon>Gammaproteobacteria</taxon>
        <taxon>Vibrionales</taxon>
        <taxon>Vibrionaceae</taxon>
        <taxon>Vibrio</taxon>
    </lineage>
</organism>
<feature type="domain" description="Carbohydrate kinase FGGY C-terminal" evidence="5">
    <location>
        <begin position="264"/>
        <end position="455"/>
    </location>
</feature>